<feature type="transmembrane region" description="Helical" evidence="6">
    <location>
        <begin position="123"/>
        <end position="147"/>
    </location>
</feature>
<name>A0ABP7UNJ7_9FLAO</name>
<feature type="transmembrane region" description="Helical" evidence="6">
    <location>
        <begin position="372"/>
        <end position="393"/>
    </location>
</feature>
<comment type="caution">
    <text evidence="7">The sequence shown here is derived from an EMBL/GenBank/DDBJ whole genome shotgun (WGS) entry which is preliminary data.</text>
</comment>
<evidence type="ECO:0000256" key="1">
    <source>
        <dbReference type="ARBA" id="ARBA00004651"/>
    </source>
</evidence>
<organism evidence="7 8">
    <name type="scientific">Flavobacterium chungnamense</name>
    <dbReference type="NCBI Taxonomy" id="706182"/>
    <lineage>
        <taxon>Bacteria</taxon>
        <taxon>Pseudomonadati</taxon>
        <taxon>Bacteroidota</taxon>
        <taxon>Flavobacteriia</taxon>
        <taxon>Flavobacteriales</taxon>
        <taxon>Flavobacteriaceae</taxon>
        <taxon>Flavobacterium</taxon>
    </lineage>
</organism>
<dbReference type="PANTHER" id="PTHR30250:SF30">
    <property type="entry name" value="LIPID III FLIPPASE"/>
    <property type="match status" value="1"/>
</dbReference>
<sequence length="425" mass="48259">MSFIKEILSKPLFKATSLNAISILIKIFVGFITSKFIAVFVGPSGMALVGNLRNFLTTTEAFATLGFENGVVKYVAEHKSDDNELKKTLSTIFITVLFTCLLISLGLFLFSEYLNNSIFGNNYQYSFVFKSLAVALPFYIGNIFLIATINGFGAYKKVIYVNIIGSLIGLIASVLLIWKLNTEGALLSIILTPSVLFLVSFFSINKEIKILKAIDLKFYNLSFLKNLSSYSLMALVSAVFGPMVFLAIRKYIIADLGIEQAGFWEAMSRMSSYYFMFITSIISIYFLPKLATAKTNQETKTLFWNYYKGILPVFIIGMIVIYFLRDFIIHLLFTKEFLPVSKLFFWQLIGDTFKAASFILGYQFYAKKLTKAFIISELFSLFVLYFSSIYLVSQFSIEGVVMAHAFTYSIYFITLSIYFRKNLFA</sequence>
<dbReference type="Proteomes" id="UP001500426">
    <property type="component" value="Unassembled WGS sequence"/>
</dbReference>
<evidence type="ECO:0000256" key="4">
    <source>
        <dbReference type="ARBA" id="ARBA00022989"/>
    </source>
</evidence>
<gene>
    <name evidence="7" type="ORF">GCM10022388_12280</name>
</gene>
<feature type="transmembrane region" description="Helical" evidence="6">
    <location>
        <begin position="230"/>
        <end position="252"/>
    </location>
</feature>
<keyword evidence="4 6" id="KW-1133">Transmembrane helix</keyword>
<evidence type="ECO:0000256" key="6">
    <source>
        <dbReference type="SAM" id="Phobius"/>
    </source>
</evidence>
<dbReference type="InterPro" id="IPR044550">
    <property type="entry name" value="WzxE"/>
</dbReference>
<proteinExistence type="predicted"/>
<feature type="transmembrane region" description="Helical" evidence="6">
    <location>
        <begin position="89"/>
        <end position="111"/>
    </location>
</feature>
<feature type="transmembrane region" description="Helical" evidence="6">
    <location>
        <begin position="344"/>
        <end position="365"/>
    </location>
</feature>
<evidence type="ECO:0000313" key="7">
    <source>
        <dbReference type="EMBL" id="GAA4048257.1"/>
    </source>
</evidence>
<evidence type="ECO:0000256" key="3">
    <source>
        <dbReference type="ARBA" id="ARBA00022692"/>
    </source>
</evidence>
<feature type="transmembrane region" description="Helical" evidence="6">
    <location>
        <begin position="159"/>
        <end position="178"/>
    </location>
</feature>
<reference evidence="8" key="1">
    <citation type="journal article" date="2019" name="Int. J. Syst. Evol. Microbiol.">
        <title>The Global Catalogue of Microorganisms (GCM) 10K type strain sequencing project: providing services to taxonomists for standard genome sequencing and annotation.</title>
        <authorList>
            <consortium name="The Broad Institute Genomics Platform"/>
            <consortium name="The Broad Institute Genome Sequencing Center for Infectious Disease"/>
            <person name="Wu L."/>
            <person name="Ma J."/>
        </authorList>
    </citation>
    <scope>NUCLEOTIDE SEQUENCE [LARGE SCALE GENOMIC DNA]</scope>
    <source>
        <strain evidence="8">JCM 17068</strain>
    </source>
</reference>
<dbReference type="PANTHER" id="PTHR30250">
    <property type="entry name" value="PST FAMILY PREDICTED COLANIC ACID TRANSPORTER"/>
    <property type="match status" value="1"/>
</dbReference>
<feature type="transmembrane region" description="Helical" evidence="6">
    <location>
        <begin position="184"/>
        <end position="204"/>
    </location>
</feature>
<dbReference type="EMBL" id="BAABCS010000014">
    <property type="protein sequence ID" value="GAA4048257.1"/>
    <property type="molecule type" value="Genomic_DNA"/>
</dbReference>
<dbReference type="InterPro" id="IPR050833">
    <property type="entry name" value="Poly_Biosynth_Transport"/>
</dbReference>
<keyword evidence="3 6" id="KW-0812">Transmembrane</keyword>
<evidence type="ECO:0000256" key="2">
    <source>
        <dbReference type="ARBA" id="ARBA00022475"/>
    </source>
</evidence>
<keyword evidence="8" id="KW-1185">Reference proteome</keyword>
<accession>A0ABP7UNJ7</accession>
<feature type="transmembrane region" description="Helical" evidence="6">
    <location>
        <begin position="272"/>
        <end position="291"/>
    </location>
</feature>
<feature type="transmembrane region" description="Helical" evidence="6">
    <location>
        <begin position="303"/>
        <end position="324"/>
    </location>
</feature>
<dbReference type="CDD" id="cd13125">
    <property type="entry name" value="MATE_like_10"/>
    <property type="match status" value="1"/>
</dbReference>
<evidence type="ECO:0000313" key="8">
    <source>
        <dbReference type="Proteomes" id="UP001500426"/>
    </source>
</evidence>
<evidence type="ECO:0000256" key="5">
    <source>
        <dbReference type="ARBA" id="ARBA00023136"/>
    </source>
</evidence>
<dbReference type="InterPro" id="IPR002797">
    <property type="entry name" value="Polysacc_synth"/>
</dbReference>
<comment type="subcellular location">
    <subcellularLocation>
        <location evidence="1">Cell membrane</location>
        <topology evidence="1">Multi-pass membrane protein</topology>
    </subcellularLocation>
</comment>
<feature type="transmembrane region" description="Helical" evidence="6">
    <location>
        <begin position="399"/>
        <end position="419"/>
    </location>
</feature>
<dbReference type="Pfam" id="PF01943">
    <property type="entry name" value="Polysacc_synt"/>
    <property type="match status" value="1"/>
</dbReference>
<protein>
    <submittedName>
        <fullName evidence="7">O-antigen translocase</fullName>
    </submittedName>
</protein>
<dbReference type="RefSeq" id="WP_345092231.1">
    <property type="nucleotide sequence ID" value="NZ_BAABCS010000014.1"/>
</dbReference>
<keyword evidence="5 6" id="KW-0472">Membrane</keyword>
<keyword evidence="2" id="KW-1003">Cell membrane</keyword>
<feature type="transmembrane region" description="Helical" evidence="6">
    <location>
        <begin position="20"/>
        <end position="41"/>
    </location>
</feature>